<keyword evidence="4 6" id="KW-1133">Transmembrane helix</keyword>
<comment type="subcellular location">
    <subcellularLocation>
        <location evidence="1">Cell membrane</location>
    </subcellularLocation>
</comment>
<evidence type="ECO:0000256" key="4">
    <source>
        <dbReference type="ARBA" id="ARBA00022989"/>
    </source>
</evidence>
<dbReference type="GO" id="GO:0036376">
    <property type="term" value="P:sodium ion export across plasma membrane"/>
    <property type="evidence" value="ECO:0007669"/>
    <property type="project" value="InterPro"/>
</dbReference>
<dbReference type="GO" id="GO:0015081">
    <property type="term" value="F:sodium ion transmembrane transporter activity"/>
    <property type="evidence" value="ECO:0007669"/>
    <property type="project" value="InterPro"/>
</dbReference>
<organism evidence="7 8">
    <name type="scientific">Propionigenium maris DSM 9537</name>
    <dbReference type="NCBI Taxonomy" id="1123000"/>
    <lineage>
        <taxon>Bacteria</taxon>
        <taxon>Fusobacteriati</taxon>
        <taxon>Fusobacteriota</taxon>
        <taxon>Fusobacteriia</taxon>
        <taxon>Fusobacteriales</taxon>
        <taxon>Fusobacteriaceae</taxon>
        <taxon>Propionigenium</taxon>
    </lineage>
</organism>
<dbReference type="Pfam" id="PF04277">
    <property type="entry name" value="OAD_gamma"/>
    <property type="match status" value="1"/>
</dbReference>
<reference evidence="7" key="1">
    <citation type="submission" date="2022-12" db="EMBL/GenBank/DDBJ databases">
        <title>Reference genome sequencing for broad-spectrum identification of bacterial and archaeal isolates by mass spectrometry.</title>
        <authorList>
            <person name="Sekiguchi Y."/>
            <person name="Tourlousse D.M."/>
        </authorList>
    </citation>
    <scope>NUCLEOTIDE SEQUENCE</scope>
    <source>
        <strain evidence="7">10succ1</strain>
    </source>
</reference>
<keyword evidence="3 6" id="KW-0812">Transmembrane</keyword>
<dbReference type="EMBL" id="BSDY01000034">
    <property type="protein sequence ID" value="GLI58104.1"/>
    <property type="molecule type" value="Genomic_DNA"/>
</dbReference>
<dbReference type="RefSeq" id="WP_281837779.1">
    <property type="nucleotide sequence ID" value="NZ_BSDY01000034.1"/>
</dbReference>
<keyword evidence="8" id="KW-1185">Reference proteome</keyword>
<evidence type="ECO:0000256" key="2">
    <source>
        <dbReference type="ARBA" id="ARBA00022475"/>
    </source>
</evidence>
<dbReference type="Proteomes" id="UP001144471">
    <property type="component" value="Unassembled WGS sequence"/>
</dbReference>
<evidence type="ECO:0000256" key="6">
    <source>
        <dbReference type="SAM" id="Phobius"/>
    </source>
</evidence>
<comment type="caution">
    <text evidence="7">The sequence shown here is derived from an EMBL/GenBank/DDBJ whole genome shotgun (WGS) entry which is preliminary data.</text>
</comment>
<evidence type="ECO:0000256" key="3">
    <source>
        <dbReference type="ARBA" id="ARBA00022692"/>
    </source>
</evidence>
<evidence type="ECO:0000256" key="5">
    <source>
        <dbReference type="ARBA" id="ARBA00023136"/>
    </source>
</evidence>
<evidence type="ECO:0000313" key="8">
    <source>
        <dbReference type="Proteomes" id="UP001144471"/>
    </source>
</evidence>
<evidence type="ECO:0000256" key="1">
    <source>
        <dbReference type="ARBA" id="ARBA00004236"/>
    </source>
</evidence>
<proteinExistence type="predicted"/>
<keyword evidence="2" id="KW-1003">Cell membrane</keyword>
<feature type="transmembrane region" description="Helical" evidence="6">
    <location>
        <begin position="25"/>
        <end position="46"/>
    </location>
</feature>
<gene>
    <name evidence="7" type="ORF">PM10SUCC1_36180</name>
</gene>
<dbReference type="InterPro" id="IPR005899">
    <property type="entry name" value="Na_pump_deCOase"/>
</dbReference>
<evidence type="ECO:0000313" key="7">
    <source>
        <dbReference type="EMBL" id="GLI58104.1"/>
    </source>
</evidence>
<sequence>MTINEIMEIFSNPETIHSLSFGEKLLGVGFTMVLGMGITFISLVILKGVMEVMTRVLVEKKKPVAVAETAATPPQTEVQEVEEPHNDEAVIAAITVALSAKLKTPMSNIVIRNIRKVGGSKNSWNHVGIIEQMNSRL</sequence>
<accession>A0A9W6GN41</accession>
<protein>
    <submittedName>
        <fullName evidence="7">Uncharacterized protein</fullName>
    </submittedName>
</protein>
<dbReference type="GO" id="GO:0005886">
    <property type="term" value="C:plasma membrane"/>
    <property type="evidence" value="ECO:0007669"/>
    <property type="project" value="UniProtKB-SubCell"/>
</dbReference>
<keyword evidence="5 6" id="KW-0472">Membrane</keyword>
<name>A0A9W6GN41_9FUSO</name>
<dbReference type="NCBIfam" id="TIGR01195">
    <property type="entry name" value="oadG_fam"/>
    <property type="match status" value="1"/>
</dbReference>
<dbReference type="AlphaFoldDB" id="A0A9W6GN41"/>